<gene>
    <name evidence="1" type="ORF">BpHYR1_033824</name>
</gene>
<dbReference type="OrthoDB" id="10006939at2759"/>
<protein>
    <submittedName>
        <fullName evidence="1">Uncharacterized protein</fullName>
    </submittedName>
</protein>
<dbReference type="EMBL" id="REGN01009111">
    <property type="protein sequence ID" value="RNA01933.1"/>
    <property type="molecule type" value="Genomic_DNA"/>
</dbReference>
<dbReference type="AlphaFoldDB" id="A0A3M7PSC5"/>
<sequence>MGRLFGKIKNFYQIFKSNMDAILNREILSDYLLSFGASNYDLDFKTTPGQRPKASFFIVIKVVIARNGDWSNL</sequence>
<comment type="caution">
    <text evidence="1">The sequence shown here is derived from an EMBL/GenBank/DDBJ whole genome shotgun (WGS) entry which is preliminary data.</text>
</comment>
<evidence type="ECO:0000313" key="1">
    <source>
        <dbReference type="EMBL" id="RNA01933.1"/>
    </source>
</evidence>
<keyword evidence="2" id="KW-1185">Reference proteome</keyword>
<evidence type="ECO:0000313" key="2">
    <source>
        <dbReference type="Proteomes" id="UP000276133"/>
    </source>
</evidence>
<proteinExistence type="predicted"/>
<name>A0A3M7PSC5_BRAPC</name>
<reference evidence="1 2" key="1">
    <citation type="journal article" date="2018" name="Sci. Rep.">
        <title>Genomic signatures of local adaptation to the degree of environmental predictability in rotifers.</title>
        <authorList>
            <person name="Franch-Gras L."/>
            <person name="Hahn C."/>
            <person name="Garcia-Roger E.M."/>
            <person name="Carmona M.J."/>
            <person name="Serra M."/>
            <person name="Gomez A."/>
        </authorList>
    </citation>
    <scope>NUCLEOTIDE SEQUENCE [LARGE SCALE GENOMIC DNA]</scope>
    <source>
        <strain evidence="1">HYR1</strain>
    </source>
</reference>
<organism evidence="1 2">
    <name type="scientific">Brachionus plicatilis</name>
    <name type="common">Marine rotifer</name>
    <name type="synonym">Brachionus muelleri</name>
    <dbReference type="NCBI Taxonomy" id="10195"/>
    <lineage>
        <taxon>Eukaryota</taxon>
        <taxon>Metazoa</taxon>
        <taxon>Spiralia</taxon>
        <taxon>Gnathifera</taxon>
        <taxon>Rotifera</taxon>
        <taxon>Eurotatoria</taxon>
        <taxon>Monogononta</taxon>
        <taxon>Pseudotrocha</taxon>
        <taxon>Ploima</taxon>
        <taxon>Brachionidae</taxon>
        <taxon>Brachionus</taxon>
    </lineage>
</organism>
<accession>A0A3M7PSC5</accession>
<dbReference type="Proteomes" id="UP000276133">
    <property type="component" value="Unassembled WGS sequence"/>
</dbReference>